<dbReference type="GO" id="GO:0005524">
    <property type="term" value="F:ATP binding"/>
    <property type="evidence" value="ECO:0007669"/>
    <property type="project" value="UniProtKB-KW"/>
</dbReference>
<dbReference type="OrthoDB" id="9806149at2"/>
<gene>
    <name evidence="5" type="ORF">XM53_17965</name>
</gene>
<dbReference type="Proteomes" id="UP000051295">
    <property type="component" value="Unassembled WGS sequence"/>
</dbReference>
<dbReference type="SMART" id="SM00382">
    <property type="entry name" value="AAA"/>
    <property type="match status" value="1"/>
</dbReference>
<dbReference type="AlphaFoldDB" id="A0A0T5NQP1"/>
<dbReference type="CDD" id="cd03219">
    <property type="entry name" value="ABC_Mj1267_LivG_branched"/>
    <property type="match status" value="1"/>
</dbReference>
<dbReference type="SUPFAM" id="SSF52540">
    <property type="entry name" value="P-loop containing nucleoside triphosphate hydrolases"/>
    <property type="match status" value="1"/>
</dbReference>
<dbReference type="PANTHER" id="PTHR45772:SF9">
    <property type="entry name" value="CONSERVED COMPONENT OF ABC TRANSPORTER FOR NATURAL AMINO ACIDS"/>
    <property type="match status" value="1"/>
</dbReference>
<sequence length="250" mass="27006">MNAATSTPAGGDVILRAEHLERRFGGLTAVSDFTFELRQGEILGLIGPNGAGKSTTFNLISGFLRPSGGRLFLKGRDVTGASTKTISRLGLVRTFQHHSLLSEMSVVDNILIGTFHQRLAHEKRMEKVREVASMTGLADHLQIIAGNLPHGLQRMLSIAIALAAEPQILCLDEPLTGLQGAEVGAALELFEKLRTTHGLTILLVEHNVRAVMRACDRVIVLNYGRLLAEGSPEAVSRDEAVIEAYLGRGR</sequence>
<evidence type="ECO:0000313" key="5">
    <source>
        <dbReference type="EMBL" id="KRS11132.1"/>
    </source>
</evidence>
<dbReference type="Gene3D" id="3.40.50.300">
    <property type="entry name" value="P-loop containing nucleotide triphosphate hydrolases"/>
    <property type="match status" value="1"/>
</dbReference>
<dbReference type="EMBL" id="LAXJ01000023">
    <property type="protein sequence ID" value="KRS11132.1"/>
    <property type="molecule type" value="Genomic_DNA"/>
</dbReference>
<proteinExistence type="predicted"/>
<evidence type="ECO:0000256" key="2">
    <source>
        <dbReference type="ARBA" id="ARBA00022741"/>
    </source>
</evidence>
<comment type="caution">
    <text evidence="5">The sequence shown here is derived from an EMBL/GenBank/DDBJ whole genome shotgun (WGS) entry which is preliminary data.</text>
</comment>
<dbReference type="PANTHER" id="PTHR45772">
    <property type="entry name" value="CONSERVED COMPONENT OF ABC TRANSPORTER FOR NATURAL AMINO ACIDS-RELATED"/>
    <property type="match status" value="1"/>
</dbReference>
<dbReference type="RefSeq" id="WP_057795829.1">
    <property type="nucleotide sequence ID" value="NZ_LAXJ01000023.1"/>
</dbReference>
<accession>A0A0T5NQP1</accession>
<dbReference type="Pfam" id="PF12399">
    <property type="entry name" value="BCA_ABC_TP_C"/>
    <property type="match status" value="1"/>
</dbReference>
<dbReference type="GO" id="GO:0016887">
    <property type="term" value="F:ATP hydrolysis activity"/>
    <property type="evidence" value="ECO:0007669"/>
    <property type="project" value="InterPro"/>
</dbReference>
<dbReference type="InterPro" id="IPR027417">
    <property type="entry name" value="P-loop_NTPase"/>
</dbReference>
<dbReference type="InterPro" id="IPR003439">
    <property type="entry name" value="ABC_transporter-like_ATP-bd"/>
</dbReference>
<keyword evidence="3" id="KW-0067">ATP-binding</keyword>
<keyword evidence="2" id="KW-0547">Nucleotide-binding</keyword>
<evidence type="ECO:0000313" key="6">
    <source>
        <dbReference type="Proteomes" id="UP000051295"/>
    </source>
</evidence>
<name>A0A0T5NQP1_9RHOB</name>
<keyword evidence="6" id="KW-1185">Reference proteome</keyword>
<dbReference type="PROSITE" id="PS50893">
    <property type="entry name" value="ABC_TRANSPORTER_2"/>
    <property type="match status" value="1"/>
</dbReference>
<organism evidence="5 6">
    <name type="scientific">Roseovarius atlanticus</name>
    <dbReference type="NCBI Taxonomy" id="1641875"/>
    <lineage>
        <taxon>Bacteria</taxon>
        <taxon>Pseudomonadati</taxon>
        <taxon>Pseudomonadota</taxon>
        <taxon>Alphaproteobacteria</taxon>
        <taxon>Rhodobacterales</taxon>
        <taxon>Roseobacteraceae</taxon>
        <taxon>Roseovarius</taxon>
    </lineage>
</organism>
<dbReference type="InterPro" id="IPR032823">
    <property type="entry name" value="BCA_ABC_TP_C"/>
</dbReference>
<dbReference type="InterPro" id="IPR003593">
    <property type="entry name" value="AAA+_ATPase"/>
</dbReference>
<protein>
    <submittedName>
        <fullName evidence="5">ATPase</fullName>
    </submittedName>
</protein>
<feature type="domain" description="ABC transporter" evidence="4">
    <location>
        <begin position="15"/>
        <end position="248"/>
    </location>
</feature>
<dbReference type="STRING" id="1641875.XM53_17965"/>
<dbReference type="Pfam" id="PF00005">
    <property type="entry name" value="ABC_tran"/>
    <property type="match status" value="1"/>
</dbReference>
<dbReference type="PATRIC" id="fig|1641875.4.peg.2110"/>
<evidence type="ECO:0000256" key="1">
    <source>
        <dbReference type="ARBA" id="ARBA00022448"/>
    </source>
</evidence>
<evidence type="ECO:0000259" key="4">
    <source>
        <dbReference type="PROSITE" id="PS50893"/>
    </source>
</evidence>
<reference evidence="5 6" key="1">
    <citation type="submission" date="2015-04" db="EMBL/GenBank/DDBJ databases">
        <title>The draft genome sequence of Roseovarius sp.R12b.</title>
        <authorList>
            <person name="Li G."/>
            <person name="Lai Q."/>
            <person name="Shao Z."/>
            <person name="Yan P."/>
        </authorList>
    </citation>
    <scope>NUCLEOTIDE SEQUENCE [LARGE SCALE GENOMIC DNA]</scope>
    <source>
        <strain evidence="5 6">R12B</strain>
    </source>
</reference>
<keyword evidence="1" id="KW-0813">Transport</keyword>
<evidence type="ECO:0000256" key="3">
    <source>
        <dbReference type="ARBA" id="ARBA00022840"/>
    </source>
</evidence>
<dbReference type="GO" id="GO:0005886">
    <property type="term" value="C:plasma membrane"/>
    <property type="evidence" value="ECO:0007669"/>
    <property type="project" value="TreeGrafter"/>
</dbReference>
<dbReference type="InterPro" id="IPR051120">
    <property type="entry name" value="ABC_AA/LPS_Transport"/>
</dbReference>